<evidence type="ECO:0000313" key="2">
    <source>
        <dbReference type="Proteomes" id="UP000289794"/>
    </source>
</evidence>
<accession>A0A4V0Z6X5</accession>
<organism evidence="1 2">
    <name type="scientific">Blautia producta</name>
    <dbReference type="NCBI Taxonomy" id="33035"/>
    <lineage>
        <taxon>Bacteria</taxon>
        <taxon>Bacillati</taxon>
        <taxon>Bacillota</taxon>
        <taxon>Clostridia</taxon>
        <taxon>Lachnospirales</taxon>
        <taxon>Lachnospiraceae</taxon>
        <taxon>Blautia</taxon>
    </lineage>
</organism>
<dbReference type="NCBIfam" id="TIGR04517">
    <property type="entry name" value="rSAM_PoyD"/>
    <property type="match status" value="1"/>
</dbReference>
<gene>
    <name evidence="1" type="ORF">PMF13cell1_00311</name>
</gene>
<sequence length="464" mass="53811">MSRKKVTIKMQENDRQIWSHYKRLLELYYGHPVFRENFSKNPATAIEAAGLMLDYRIAADAIRCQTSAVSEEEYQKNPYIMMFGRVIERVHKEIDPEFSLDKFENKPMANWVKRQKSRLAFESMYGRLQPRGYSIPMCFELTQGCSGNCPFCCLAAEKLTGVYEYTEENGRLWREIIQVSMEFLGPIAASSVCYLATEPFDNKDYEDFLKDFYRITGNYPQTTTVAAVKNIDRTRRFMDMLGEKYLKKARLRFSVATLEHLEKLHNTFSPEELSSVEVLLNNPESLYAYSFSGRARELEGKYPEKEMMDNASSICVSGFVVNMTEKTVALVTPCLPNEEYPLGMKLYEKRGFTDSASFQAILRDMTDKWMPVSLPKTVPLLMNPHIRVEFAKNRIYFYGDKAKRAMSGSKELLKTVGILNSRPTALEDIFRQLGAEEYTRRYLYEKIQKLFDFGYVDFVLPSTN</sequence>
<evidence type="ECO:0000313" key="1">
    <source>
        <dbReference type="EMBL" id="QBE94818.1"/>
    </source>
</evidence>
<dbReference type="GO" id="GO:0051536">
    <property type="term" value="F:iron-sulfur cluster binding"/>
    <property type="evidence" value="ECO:0007669"/>
    <property type="project" value="InterPro"/>
</dbReference>
<dbReference type="Proteomes" id="UP000289794">
    <property type="component" value="Chromosome"/>
</dbReference>
<dbReference type="InterPro" id="IPR030950">
    <property type="entry name" value="rSAM_PoyD"/>
</dbReference>
<reference evidence="1 2" key="1">
    <citation type="submission" date="2019-01" db="EMBL/GenBank/DDBJ databases">
        <title>PMF-metabolizing Aryl O-demethylase.</title>
        <authorList>
            <person name="Kim M."/>
        </authorList>
    </citation>
    <scope>NUCLEOTIDE SEQUENCE [LARGE SCALE GENOMIC DNA]</scope>
    <source>
        <strain evidence="1 2">PMF1</strain>
    </source>
</reference>
<evidence type="ECO:0008006" key="3">
    <source>
        <dbReference type="Google" id="ProtNLM"/>
    </source>
</evidence>
<name>A0A4V0Z6X5_9FIRM</name>
<dbReference type="SFLD" id="SFLDS00029">
    <property type="entry name" value="Radical_SAM"/>
    <property type="match status" value="1"/>
</dbReference>
<dbReference type="EMBL" id="CP035945">
    <property type="protein sequence ID" value="QBE94818.1"/>
    <property type="molecule type" value="Genomic_DNA"/>
</dbReference>
<dbReference type="KEGG" id="bpro:PMF13cell1_00311"/>
<dbReference type="GO" id="GO:0003824">
    <property type="term" value="F:catalytic activity"/>
    <property type="evidence" value="ECO:0007669"/>
    <property type="project" value="InterPro"/>
</dbReference>
<protein>
    <recommendedName>
        <fullName evidence="3">Radical SAM family RiPP maturation amino acid epimerase</fullName>
    </recommendedName>
</protein>
<dbReference type="RefSeq" id="WP_165392332.1">
    <property type="nucleotide sequence ID" value="NZ_CP035945.1"/>
</dbReference>
<proteinExistence type="predicted"/>
<dbReference type="InterPro" id="IPR007197">
    <property type="entry name" value="rSAM"/>
</dbReference>
<dbReference type="AlphaFoldDB" id="A0A4V0Z6X5"/>